<protein>
    <submittedName>
        <fullName evidence="2">Uncharacterized protein</fullName>
    </submittedName>
</protein>
<dbReference type="Proteomes" id="UP001142489">
    <property type="component" value="Unassembled WGS sequence"/>
</dbReference>
<feature type="non-terminal residue" evidence="2">
    <location>
        <position position="1"/>
    </location>
</feature>
<sequence>LHQAGHYRAVDVKKEITTRCACQVPLLNDFSSSQATSSSSNTCLLASTKHASLSQGVAFIVGNPWSPARSGEQHPQQQTGTDTPS</sequence>
<gene>
    <name evidence="2" type="ORF">JRQ81_002783</name>
</gene>
<reference evidence="2" key="1">
    <citation type="journal article" date="2023" name="DNA Res.">
        <title>Chromosome-level genome assembly of Phrynocephalus forsythii using third-generation DNA sequencing and Hi-C analysis.</title>
        <authorList>
            <person name="Qi Y."/>
            <person name="Zhao W."/>
            <person name="Zhao Y."/>
            <person name="Niu C."/>
            <person name="Cao S."/>
            <person name="Zhang Y."/>
        </authorList>
    </citation>
    <scope>NUCLEOTIDE SEQUENCE</scope>
    <source>
        <tissue evidence="2">Muscle</tissue>
    </source>
</reference>
<keyword evidence="3" id="KW-1185">Reference proteome</keyword>
<evidence type="ECO:0000313" key="2">
    <source>
        <dbReference type="EMBL" id="KAJ7316621.1"/>
    </source>
</evidence>
<accession>A0A9Q1AWJ0</accession>
<comment type="caution">
    <text evidence="2">The sequence shown here is derived from an EMBL/GenBank/DDBJ whole genome shotgun (WGS) entry which is preliminary data.</text>
</comment>
<feature type="non-terminal residue" evidence="2">
    <location>
        <position position="85"/>
    </location>
</feature>
<dbReference type="EMBL" id="JAPFRF010000011">
    <property type="protein sequence ID" value="KAJ7316621.1"/>
    <property type="molecule type" value="Genomic_DNA"/>
</dbReference>
<evidence type="ECO:0000256" key="1">
    <source>
        <dbReference type="SAM" id="MobiDB-lite"/>
    </source>
</evidence>
<feature type="compositionally biased region" description="Polar residues" evidence="1">
    <location>
        <begin position="73"/>
        <end position="85"/>
    </location>
</feature>
<feature type="region of interest" description="Disordered" evidence="1">
    <location>
        <begin position="63"/>
        <end position="85"/>
    </location>
</feature>
<name>A0A9Q1AWJ0_9SAUR</name>
<proteinExistence type="predicted"/>
<evidence type="ECO:0000313" key="3">
    <source>
        <dbReference type="Proteomes" id="UP001142489"/>
    </source>
</evidence>
<dbReference type="AlphaFoldDB" id="A0A9Q1AWJ0"/>
<organism evidence="2 3">
    <name type="scientific">Phrynocephalus forsythii</name>
    <dbReference type="NCBI Taxonomy" id="171643"/>
    <lineage>
        <taxon>Eukaryota</taxon>
        <taxon>Metazoa</taxon>
        <taxon>Chordata</taxon>
        <taxon>Craniata</taxon>
        <taxon>Vertebrata</taxon>
        <taxon>Euteleostomi</taxon>
        <taxon>Lepidosauria</taxon>
        <taxon>Squamata</taxon>
        <taxon>Bifurcata</taxon>
        <taxon>Unidentata</taxon>
        <taxon>Episquamata</taxon>
        <taxon>Toxicofera</taxon>
        <taxon>Iguania</taxon>
        <taxon>Acrodonta</taxon>
        <taxon>Agamidae</taxon>
        <taxon>Agaminae</taxon>
        <taxon>Phrynocephalus</taxon>
    </lineage>
</organism>